<dbReference type="EMBL" id="JARAOO010000012">
    <property type="protein sequence ID" value="KAJ7949350.1"/>
    <property type="molecule type" value="Genomic_DNA"/>
</dbReference>
<organism evidence="12 14">
    <name type="scientific">Quillaja saponaria</name>
    <name type="common">Soap bark tree</name>
    <dbReference type="NCBI Taxonomy" id="32244"/>
    <lineage>
        <taxon>Eukaryota</taxon>
        <taxon>Viridiplantae</taxon>
        <taxon>Streptophyta</taxon>
        <taxon>Embryophyta</taxon>
        <taxon>Tracheophyta</taxon>
        <taxon>Spermatophyta</taxon>
        <taxon>Magnoliopsida</taxon>
        <taxon>eudicotyledons</taxon>
        <taxon>Gunneridae</taxon>
        <taxon>Pentapetalae</taxon>
        <taxon>rosids</taxon>
        <taxon>fabids</taxon>
        <taxon>Fabales</taxon>
        <taxon>Quillajaceae</taxon>
        <taxon>Quillaja</taxon>
    </lineage>
</organism>
<dbReference type="KEGG" id="qsa:O6P43_018565"/>
<evidence type="ECO:0000256" key="2">
    <source>
        <dbReference type="ARBA" id="ARBA00006911"/>
    </source>
</evidence>
<comment type="caution">
    <text evidence="12">The sequence shown here is derived from an EMBL/GenBank/DDBJ whole genome shotgun (WGS) entry which is preliminary data.</text>
</comment>
<reference evidence="12" key="1">
    <citation type="journal article" date="2023" name="Science">
        <title>Elucidation of the pathway for biosynthesis of saponin adjuvants from the soapbark tree.</title>
        <authorList>
            <person name="Reed J."/>
            <person name="Orme A."/>
            <person name="El-Demerdash A."/>
            <person name="Owen C."/>
            <person name="Martin L.B.B."/>
            <person name="Misra R.C."/>
            <person name="Kikuchi S."/>
            <person name="Rejzek M."/>
            <person name="Martin A.C."/>
            <person name="Harkess A."/>
            <person name="Leebens-Mack J."/>
            <person name="Louveau T."/>
            <person name="Stephenson M.J."/>
            <person name="Osbourn A."/>
        </authorList>
    </citation>
    <scope>NUCLEOTIDE SEQUENCE</scope>
    <source>
        <strain evidence="12">S10</strain>
    </source>
</reference>
<sequence>MLGLRDLVLIAPSPSFHQQNQPISSDNHSNLPLPSSAALSVGLGIFPLLAATPCVPAQQQSNGLEEYGGNSNNPSFWNLKMYPELNSGKKTMVNLEDENGKQLEESEEIGIGESDFRACKDCGNRAKKGCSFKRCRTCCKGRGFDCTTHVKSTWVPAARRRERQMMVVGSGSAGAGTSSGSSSGAKRPRVLLPSHNVTATSHTSTSNATTPRSFDTSSCHQDASFKKSLPGQVRAPAVFRCHRVTAIGNGENEFAYMATVHISGHVFKGFLYDHGVDERNVLPYVTQLNLENHSRGKNVDSSSSPIVVPTNACPASAS</sequence>
<dbReference type="NCBIfam" id="TIGR01623">
    <property type="entry name" value="put_zinc_LRP1"/>
    <property type="match status" value="1"/>
</dbReference>
<dbReference type="EMBL" id="JARAOO010000008">
    <property type="protein sequence ID" value="KAJ7957734.1"/>
    <property type="molecule type" value="Genomic_DNA"/>
</dbReference>
<dbReference type="AlphaFoldDB" id="A0AAD7PC42"/>
<evidence type="ECO:0000256" key="4">
    <source>
        <dbReference type="ARBA" id="ARBA00022723"/>
    </source>
</evidence>
<evidence type="ECO:0000256" key="6">
    <source>
        <dbReference type="ARBA" id="ARBA00023070"/>
    </source>
</evidence>
<dbReference type="Pfam" id="PF05142">
    <property type="entry name" value="DUF702"/>
    <property type="match status" value="1"/>
</dbReference>
<dbReference type="GO" id="GO:0045893">
    <property type="term" value="P:positive regulation of DNA-templated transcription"/>
    <property type="evidence" value="ECO:0007669"/>
    <property type="project" value="TreeGrafter"/>
</dbReference>
<evidence type="ECO:0000256" key="7">
    <source>
        <dbReference type="ARBA" id="ARBA00023125"/>
    </source>
</evidence>
<dbReference type="GO" id="GO:0003677">
    <property type="term" value="F:DNA binding"/>
    <property type="evidence" value="ECO:0007669"/>
    <property type="project" value="UniProtKB-KW"/>
</dbReference>
<dbReference type="GO" id="GO:0009734">
    <property type="term" value="P:auxin-activated signaling pathway"/>
    <property type="evidence" value="ECO:0007669"/>
    <property type="project" value="UniProtKB-KW"/>
</dbReference>
<dbReference type="PANTHER" id="PTHR31604:SF28">
    <property type="entry name" value="PROTEIN SHI RELATED SEQUENCE 6"/>
    <property type="match status" value="1"/>
</dbReference>
<dbReference type="GO" id="GO:0005634">
    <property type="term" value="C:nucleus"/>
    <property type="evidence" value="ECO:0007669"/>
    <property type="project" value="UniProtKB-SubCell"/>
</dbReference>
<evidence type="ECO:0000256" key="3">
    <source>
        <dbReference type="ARBA" id="ARBA00022473"/>
    </source>
</evidence>
<feature type="region of interest" description="Disordered" evidence="11">
    <location>
        <begin position="195"/>
        <end position="215"/>
    </location>
</feature>
<name>A0AAD7PC42_QUISA</name>
<keyword evidence="14" id="KW-1185">Reference proteome</keyword>
<comment type="subcellular location">
    <subcellularLocation>
        <location evidence="1">Nucleus</location>
    </subcellularLocation>
</comment>
<dbReference type="GO" id="GO:0046872">
    <property type="term" value="F:metal ion binding"/>
    <property type="evidence" value="ECO:0007669"/>
    <property type="project" value="UniProtKB-KW"/>
</dbReference>
<dbReference type="InterPro" id="IPR007818">
    <property type="entry name" value="SHI"/>
</dbReference>
<dbReference type="NCBIfam" id="TIGR01624">
    <property type="entry name" value="LRP1_Cterm"/>
    <property type="match status" value="1"/>
</dbReference>
<evidence type="ECO:0000313" key="13">
    <source>
        <dbReference type="EMBL" id="KAJ7957734.1"/>
    </source>
</evidence>
<keyword evidence="9" id="KW-0539">Nucleus</keyword>
<dbReference type="Proteomes" id="UP001163823">
    <property type="component" value="Chromosome 8"/>
</dbReference>
<evidence type="ECO:0000256" key="9">
    <source>
        <dbReference type="ARBA" id="ARBA00023242"/>
    </source>
</evidence>
<evidence type="ECO:0000256" key="8">
    <source>
        <dbReference type="ARBA" id="ARBA00023159"/>
    </source>
</evidence>
<evidence type="ECO:0000256" key="10">
    <source>
        <dbReference type="ARBA" id="ARBA00023294"/>
    </source>
</evidence>
<evidence type="ECO:0000256" key="1">
    <source>
        <dbReference type="ARBA" id="ARBA00004123"/>
    </source>
</evidence>
<dbReference type="InterPro" id="IPR006510">
    <property type="entry name" value="Znf_LRP1"/>
</dbReference>
<evidence type="ECO:0000313" key="14">
    <source>
        <dbReference type="Proteomes" id="UP001163823"/>
    </source>
</evidence>
<keyword evidence="8" id="KW-0010">Activator</keyword>
<keyword evidence="5" id="KW-0862">Zinc</keyword>
<dbReference type="InterPro" id="IPR006511">
    <property type="entry name" value="SHI_C"/>
</dbReference>
<proteinExistence type="inferred from homology"/>
<dbReference type="GO" id="GO:0003700">
    <property type="term" value="F:DNA-binding transcription factor activity"/>
    <property type="evidence" value="ECO:0007669"/>
    <property type="project" value="InterPro"/>
</dbReference>
<keyword evidence="10" id="KW-0927">Auxin signaling pathway</keyword>
<accession>A0AAD7PC42</accession>
<keyword evidence="4" id="KW-0479">Metal-binding</keyword>
<evidence type="ECO:0000313" key="12">
    <source>
        <dbReference type="EMBL" id="KAJ7949350.1"/>
    </source>
</evidence>
<protein>
    <submittedName>
        <fullName evidence="12">Protein LATERAL ROOT PRIMORDIUM 1</fullName>
    </submittedName>
</protein>
<evidence type="ECO:0000256" key="11">
    <source>
        <dbReference type="SAM" id="MobiDB-lite"/>
    </source>
</evidence>
<evidence type="ECO:0000256" key="5">
    <source>
        <dbReference type="ARBA" id="ARBA00022833"/>
    </source>
</evidence>
<dbReference type="GO" id="GO:0009851">
    <property type="term" value="P:auxin biosynthetic process"/>
    <property type="evidence" value="ECO:0007669"/>
    <property type="project" value="UniProtKB-KW"/>
</dbReference>
<dbReference type="PANTHER" id="PTHR31604">
    <property type="entry name" value="PROTEIN LATERAL ROOT PRIMORDIUM 1"/>
    <property type="match status" value="1"/>
</dbReference>
<feature type="compositionally biased region" description="Low complexity" evidence="11">
    <location>
        <begin position="195"/>
        <end position="210"/>
    </location>
</feature>
<keyword evidence="6" id="KW-0073">Auxin biosynthesis</keyword>
<keyword evidence="3" id="KW-0217">Developmental protein</keyword>
<gene>
    <name evidence="13" type="ORF">O6P43_018565</name>
    <name evidence="12" type="ORF">O6P43_029695</name>
</gene>
<keyword evidence="7" id="KW-0238">DNA-binding</keyword>
<comment type="similarity">
    <text evidence="2">Belongs to the SHI protein family.</text>
</comment>
<dbReference type="Proteomes" id="UP001163823">
    <property type="component" value="Chromosome 12"/>
</dbReference>
<dbReference type="KEGG" id="qsa:O6P43_029695"/>